<accession>X1PTQ6</accession>
<organism evidence="1">
    <name type="scientific">marine sediment metagenome</name>
    <dbReference type="NCBI Taxonomy" id="412755"/>
    <lineage>
        <taxon>unclassified sequences</taxon>
        <taxon>metagenomes</taxon>
        <taxon>ecological metagenomes</taxon>
    </lineage>
</organism>
<proteinExistence type="predicted"/>
<comment type="caution">
    <text evidence="1">The sequence shown here is derived from an EMBL/GenBank/DDBJ whole genome shotgun (WGS) entry which is preliminary data.</text>
</comment>
<reference evidence="1" key="1">
    <citation type="journal article" date="2014" name="Front. Microbiol.">
        <title>High frequency of phylogenetically diverse reductive dehalogenase-homologous genes in deep subseafloor sedimentary metagenomes.</title>
        <authorList>
            <person name="Kawai M."/>
            <person name="Futagami T."/>
            <person name="Toyoda A."/>
            <person name="Takaki Y."/>
            <person name="Nishi S."/>
            <person name="Hori S."/>
            <person name="Arai W."/>
            <person name="Tsubouchi T."/>
            <person name="Morono Y."/>
            <person name="Uchiyama I."/>
            <person name="Ito T."/>
            <person name="Fujiyama A."/>
            <person name="Inagaki F."/>
            <person name="Takami H."/>
        </authorList>
    </citation>
    <scope>NUCLEOTIDE SEQUENCE</scope>
    <source>
        <strain evidence="1">Expedition CK06-06</strain>
    </source>
</reference>
<sequence>MQGFEMLHRGIINETELNMLLRALDIMPFWRDKLTQMAYRRLTRVDIRRMYGVGVLSETEVYEAYSELGYNERDARRMSDFTVKQILATQSKFTARDVITAYSKYMITRGDARTLLSEVGVRDENISFIISSAEYKREWELTESRISAIRNLYKKRVYDENVARGKLLALDLASPRVDSLMEQWYIEDKDEPPRYWTTAQTLSFIKEGLITADRGRLELSNIGYDAEHINIYMEASK</sequence>
<gene>
    <name evidence="1" type="ORF">S12H4_07247</name>
</gene>
<name>X1PTQ6_9ZZZZ</name>
<dbReference type="EMBL" id="BARW01002650">
    <property type="protein sequence ID" value="GAI59228.1"/>
    <property type="molecule type" value="Genomic_DNA"/>
</dbReference>
<dbReference type="AlphaFoldDB" id="X1PTQ6"/>
<protein>
    <submittedName>
        <fullName evidence="1">Uncharacterized protein</fullName>
    </submittedName>
</protein>
<evidence type="ECO:0000313" key="1">
    <source>
        <dbReference type="EMBL" id="GAI59228.1"/>
    </source>
</evidence>